<dbReference type="CDD" id="cd00561">
    <property type="entry name" value="CobA_ACA"/>
    <property type="match status" value="1"/>
</dbReference>
<dbReference type="PANTHER" id="PTHR46638:SF1">
    <property type="entry name" value="CORRINOID ADENOSYLTRANSFERASE"/>
    <property type="match status" value="1"/>
</dbReference>
<keyword evidence="1" id="KW-0808">Transferase</keyword>
<dbReference type="SUPFAM" id="SSF52540">
    <property type="entry name" value="P-loop containing nucleoside triphosphate hydrolases"/>
    <property type="match status" value="1"/>
</dbReference>
<dbReference type="InterPro" id="IPR027417">
    <property type="entry name" value="P-loop_NTPase"/>
</dbReference>
<dbReference type="OrthoDB" id="9810309at2"/>
<comment type="caution">
    <text evidence="1">The sequence shown here is derived from an EMBL/GenBank/DDBJ whole genome shotgun (WGS) entry which is preliminary data.</text>
</comment>
<accession>A0A124GCV7</accession>
<evidence type="ECO:0000313" key="2">
    <source>
        <dbReference type="Proteomes" id="UP000054800"/>
    </source>
</evidence>
<dbReference type="Proteomes" id="UP000054800">
    <property type="component" value="Unassembled WGS sequence"/>
</dbReference>
<dbReference type="Gene3D" id="3.40.50.300">
    <property type="entry name" value="P-loop containing nucleotide triphosphate hydrolases"/>
    <property type="match status" value="1"/>
</dbReference>
<sequence>MEKGYTQIYTGNGKGKTTAALGLITRAVGSNLKIFLCQFLKGRDYGELYTLKKFETVTHERYGRGVFIRSKEYVTDEDKKLMREGYESLKKALLSEKYDIVIADEILGTLRYDLISIEEIKFLIKNKPETTEFVLTGRNAPDELIEMVDLVTEMREVKHYFQKGVMARKGIEK</sequence>
<dbReference type="PANTHER" id="PTHR46638">
    <property type="entry name" value="CORRINOID ADENOSYLTRANSFERASE"/>
    <property type="match status" value="1"/>
</dbReference>
<dbReference type="AlphaFoldDB" id="A0A124GCV7"/>
<reference evidence="1 2" key="1">
    <citation type="submission" date="2015-10" db="EMBL/GenBank/DDBJ databases">
        <authorList>
            <person name="Gilbert D.G."/>
        </authorList>
    </citation>
    <scope>NUCLEOTIDE SEQUENCE [LARGE SCALE GENOMIC DNA]</scope>
    <source>
        <strain evidence="1 2">ChDC F311</strain>
    </source>
</reference>
<dbReference type="NCBIfam" id="NF004637">
    <property type="entry name" value="PRK05986.1"/>
    <property type="match status" value="1"/>
</dbReference>
<name>A0A124GCV7_FUSNC</name>
<dbReference type="GO" id="GO:0009236">
    <property type="term" value="P:cobalamin biosynthetic process"/>
    <property type="evidence" value="ECO:0007669"/>
    <property type="project" value="InterPro"/>
</dbReference>
<dbReference type="EMBL" id="LMVH01000001">
    <property type="protein sequence ID" value="KUL99662.1"/>
    <property type="molecule type" value="Genomic_DNA"/>
</dbReference>
<dbReference type="RefSeq" id="WP_059222997.1">
    <property type="nucleotide sequence ID" value="NZ_LMVH01000001.1"/>
</dbReference>
<dbReference type="GO" id="GO:0005524">
    <property type="term" value="F:ATP binding"/>
    <property type="evidence" value="ECO:0007669"/>
    <property type="project" value="InterPro"/>
</dbReference>
<protein>
    <submittedName>
        <fullName evidence="1">Cob(I)yrinic acid a,c-diamide adenosyltransferase</fullName>
    </submittedName>
</protein>
<proteinExistence type="predicted"/>
<organism evidence="1 2">
    <name type="scientific">Fusobacterium nucleatum subsp. nucleatum</name>
    <dbReference type="NCBI Taxonomy" id="76856"/>
    <lineage>
        <taxon>Bacteria</taxon>
        <taxon>Fusobacteriati</taxon>
        <taxon>Fusobacteriota</taxon>
        <taxon>Fusobacteriia</taxon>
        <taxon>Fusobacteriales</taxon>
        <taxon>Fusobacteriaceae</taxon>
        <taxon>Fusobacterium</taxon>
    </lineage>
</organism>
<evidence type="ECO:0000313" key="1">
    <source>
        <dbReference type="EMBL" id="KUL99662.1"/>
    </source>
</evidence>
<gene>
    <name evidence="1" type="ORF">RO03_09215</name>
</gene>
<dbReference type="InterPro" id="IPR003724">
    <property type="entry name" value="CblAdoTrfase_CobA"/>
</dbReference>
<dbReference type="PIRSF" id="PIRSF015617">
    <property type="entry name" value="Adensltrnsf_CobA"/>
    <property type="match status" value="1"/>
</dbReference>
<dbReference type="GO" id="GO:0008817">
    <property type="term" value="F:corrinoid adenosyltransferase activity"/>
    <property type="evidence" value="ECO:0007669"/>
    <property type="project" value="InterPro"/>
</dbReference>
<dbReference type="Pfam" id="PF02572">
    <property type="entry name" value="CobA_CobO_BtuR"/>
    <property type="match status" value="1"/>
</dbReference>